<gene>
    <name evidence="3" type="ORF">ACH429_09285</name>
</gene>
<dbReference type="Proteomes" id="UP001611548">
    <property type="component" value="Unassembled WGS sequence"/>
</dbReference>
<proteinExistence type="predicted"/>
<dbReference type="PANTHER" id="PTHR34069">
    <property type="entry name" value="3-OXOACYL-[ACYL-CARRIER-PROTEIN] SYNTHASE 3"/>
    <property type="match status" value="1"/>
</dbReference>
<accession>A0ABW7UNS5</accession>
<dbReference type="Gene3D" id="3.40.47.10">
    <property type="match status" value="1"/>
</dbReference>
<dbReference type="RefSeq" id="WP_055474063.1">
    <property type="nucleotide sequence ID" value="NZ_JBEZHZ010000002.1"/>
</dbReference>
<reference evidence="3 4" key="1">
    <citation type="submission" date="2024-10" db="EMBL/GenBank/DDBJ databases">
        <title>The Natural Products Discovery Center: Release of the First 8490 Sequenced Strains for Exploring Actinobacteria Biosynthetic Diversity.</title>
        <authorList>
            <person name="Kalkreuter E."/>
            <person name="Kautsar S.A."/>
            <person name="Yang D."/>
            <person name="Bader C.D."/>
            <person name="Teijaro C.N."/>
            <person name="Fluegel L."/>
            <person name="Davis C.M."/>
            <person name="Simpson J.R."/>
            <person name="Lauterbach L."/>
            <person name="Steele A.D."/>
            <person name="Gui C."/>
            <person name="Meng S."/>
            <person name="Li G."/>
            <person name="Viehrig K."/>
            <person name="Ye F."/>
            <person name="Su P."/>
            <person name="Kiefer A.F."/>
            <person name="Nichols A."/>
            <person name="Cepeda A.J."/>
            <person name="Yan W."/>
            <person name="Fan B."/>
            <person name="Jiang Y."/>
            <person name="Adhikari A."/>
            <person name="Zheng C.-J."/>
            <person name="Schuster L."/>
            <person name="Cowan T.M."/>
            <person name="Smanski M.J."/>
            <person name="Chevrette M.G."/>
            <person name="De Carvalho L.P.S."/>
            <person name="Shen B."/>
        </authorList>
    </citation>
    <scope>NUCLEOTIDE SEQUENCE [LARGE SCALE GENOMIC DNA]</scope>
    <source>
        <strain evidence="3 4">NPDC020327</strain>
    </source>
</reference>
<dbReference type="PANTHER" id="PTHR34069:SF2">
    <property type="entry name" value="BETA-KETOACYL-[ACYL-CARRIER-PROTEIN] SYNTHASE III"/>
    <property type="match status" value="1"/>
</dbReference>
<dbReference type="Pfam" id="PF08545">
    <property type="entry name" value="ACP_syn_III"/>
    <property type="match status" value="1"/>
</dbReference>
<organism evidence="3 4">
    <name type="scientific">Streptomyces pathocidini</name>
    <dbReference type="NCBI Taxonomy" id="1650571"/>
    <lineage>
        <taxon>Bacteria</taxon>
        <taxon>Bacillati</taxon>
        <taxon>Actinomycetota</taxon>
        <taxon>Actinomycetes</taxon>
        <taxon>Kitasatosporales</taxon>
        <taxon>Streptomycetaceae</taxon>
        <taxon>Streptomyces</taxon>
    </lineage>
</organism>
<name>A0ABW7UNS5_9ACTN</name>
<feature type="domain" description="Beta-ketoacyl-[acyl-carrier-protein] synthase III N-terminal" evidence="2">
    <location>
        <begin position="89"/>
        <end position="161"/>
    </location>
</feature>
<sequence>MTTVITAAALATPPAHDPDPSPVRLAARAARDCTAAAGVSPDSIGVLVNVGVYRESNLFEPAMAAMVQKAAGINLDYLVRPAPAAGFSFDLMNGACGVLGAVHVAQCLLHTGTTDRVLITAADVHPCGDATRDAAYPYADLGAALLLERSAEPGAGFGRVRQRNANGRAGTAGYLDTAAMGREGRSRITVTRDADWGVRLVDLATGLVTDHAREEGLDLDRTLVVTSRAAPGFREQLAERLGLDPAAVLAPESPGGPGEPHTAAPVLGYLRAVGADGGLPDAYDRLLFVSVGAGLSGACAVYRPQGR</sequence>
<comment type="caution">
    <text evidence="3">The sequence shown here is derived from an EMBL/GenBank/DDBJ whole genome shotgun (WGS) entry which is preliminary data.</text>
</comment>
<evidence type="ECO:0000313" key="4">
    <source>
        <dbReference type="Proteomes" id="UP001611548"/>
    </source>
</evidence>
<evidence type="ECO:0000313" key="3">
    <source>
        <dbReference type="EMBL" id="MFI1964300.1"/>
    </source>
</evidence>
<dbReference type="InterPro" id="IPR016039">
    <property type="entry name" value="Thiolase-like"/>
</dbReference>
<dbReference type="SUPFAM" id="SSF53901">
    <property type="entry name" value="Thiolase-like"/>
    <property type="match status" value="1"/>
</dbReference>
<evidence type="ECO:0000256" key="1">
    <source>
        <dbReference type="ARBA" id="ARBA00022490"/>
    </source>
</evidence>
<evidence type="ECO:0000259" key="2">
    <source>
        <dbReference type="Pfam" id="PF08545"/>
    </source>
</evidence>
<keyword evidence="4" id="KW-1185">Reference proteome</keyword>
<dbReference type="EMBL" id="JBIRWE010000003">
    <property type="protein sequence ID" value="MFI1964300.1"/>
    <property type="molecule type" value="Genomic_DNA"/>
</dbReference>
<protein>
    <recommendedName>
        <fullName evidence="2">Beta-ketoacyl-[acyl-carrier-protein] synthase III N-terminal domain-containing protein</fullName>
    </recommendedName>
</protein>
<keyword evidence="1" id="KW-0963">Cytoplasm</keyword>
<dbReference type="InterPro" id="IPR013751">
    <property type="entry name" value="ACP_syn_III_N"/>
</dbReference>